<keyword evidence="9" id="KW-1185">Reference proteome</keyword>
<reference evidence="4 7" key="1">
    <citation type="submission" date="2016-10" db="EMBL/GenBank/DDBJ databases">
        <title>Genome of airborne Acinetobacter sp. 5-2Ac02 in the hospital environment: Species near to Acinetobacter towneri.</title>
        <authorList>
            <person name="Barbosa B."/>
            <person name="Fernandez-Garcia L."/>
            <person name="Gato E."/>
            <person name="Leao R."/>
            <person name="Albano R."/>
            <person name="Fernandez B."/>
            <person name="Fernandez-Cuenca F."/>
            <person name="Marques E."/>
            <person name="Tomas M."/>
        </authorList>
    </citation>
    <scope>NUCLEOTIDE SEQUENCE [LARGE SCALE GENOMIC DNA]</scope>
    <source>
        <strain evidence="4 7">5-2Ac02</strain>
    </source>
</reference>
<name>A0A1E8DZN5_9GAMM</name>
<dbReference type="eggNOG" id="ENOG5033D1I">
    <property type="taxonomic scope" value="Bacteria"/>
</dbReference>
<reference evidence="8" key="2">
    <citation type="submission" date="2019-11" db="EMBL/GenBank/DDBJ databases">
        <title>Escherichia coli 1916D6.</title>
        <authorList>
            <person name="Yao H."/>
            <person name="Du X."/>
            <person name="Yu R."/>
            <person name="Li A."/>
        </authorList>
    </citation>
    <scope>NUCLEOTIDE SEQUENCE [LARGE SCALE GENOMIC DNA]</scope>
    <source>
        <strain evidence="8">19110F47</strain>
    </source>
</reference>
<dbReference type="RefSeq" id="WP_004972042.1">
    <property type="nucleotide sequence ID" value="NZ_BBNL01000001.1"/>
</dbReference>
<evidence type="ECO:0000313" key="7">
    <source>
        <dbReference type="Proteomes" id="UP000186931"/>
    </source>
</evidence>
<dbReference type="PROSITE" id="PS51257">
    <property type="entry name" value="PROKAR_LIPOPROTEIN"/>
    <property type="match status" value="1"/>
</dbReference>
<dbReference type="STRING" id="202956.BJN41_12205"/>
<evidence type="ECO:0000313" key="3">
    <source>
        <dbReference type="EMBL" id="MDM1718442.1"/>
    </source>
</evidence>
<keyword evidence="2" id="KW-0732">Signal</keyword>
<gene>
    <name evidence="4" type="ORF">BJN41_12205</name>
    <name evidence="5" type="ORF">GJD93_10810</name>
    <name evidence="3" type="ORF">HX110_04655</name>
    <name evidence="6" type="ORF">J4G45_10515</name>
</gene>
<evidence type="ECO:0000313" key="4">
    <source>
        <dbReference type="EMBL" id="OFE42797.1"/>
    </source>
</evidence>
<reference evidence="3" key="5">
    <citation type="submission" date="2020-06" db="EMBL/GenBank/DDBJ databases">
        <authorList>
            <person name="Dong N."/>
        </authorList>
    </citation>
    <scope>NUCLEOTIDE SEQUENCE</scope>
    <source>
        <strain evidence="3">DF49-4</strain>
    </source>
</reference>
<dbReference type="EMBL" id="MKQS01000024">
    <property type="protein sequence ID" value="OFE42797.1"/>
    <property type="molecule type" value="Genomic_DNA"/>
</dbReference>
<feature type="signal peptide" evidence="2">
    <location>
        <begin position="1"/>
        <end position="20"/>
    </location>
</feature>
<dbReference type="Proteomes" id="UP000663954">
    <property type="component" value="Chromosome"/>
</dbReference>
<evidence type="ECO:0000313" key="8">
    <source>
        <dbReference type="Proteomes" id="UP000405075"/>
    </source>
</evidence>
<feature type="chain" id="PRO_5044557383" description="Lipoprotein" evidence="2">
    <location>
        <begin position="21"/>
        <end position="64"/>
    </location>
</feature>
<evidence type="ECO:0000313" key="5">
    <source>
        <dbReference type="EMBL" id="QGM28138.1"/>
    </source>
</evidence>
<sequence length="64" mass="6891">MKKFALLSALLLSLGLSACAVHTPEGSVVIDPDRTIYPKGYYPHQHPHGDGDFCPPGQAKKGRC</sequence>
<evidence type="ECO:0000313" key="9">
    <source>
        <dbReference type="Proteomes" id="UP000663954"/>
    </source>
</evidence>
<dbReference type="EMBL" id="CP071770">
    <property type="protein sequence ID" value="QTD61236.1"/>
    <property type="molecule type" value="Genomic_DNA"/>
</dbReference>
<dbReference type="Proteomes" id="UP001174419">
    <property type="component" value="Unassembled WGS sequence"/>
</dbReference>
<accession>A0A1E8DZN5</accession>
<dbReference type="Proteomes" id="UP000405075">
    <property type="component" value="Chromosome"/>
</dbReference>
<organism evidence="4 7">
    <name type="scientific">Acinetobacter towneri</name>
    <dbReference type="NCBI Taxonomy" id="202956"/>
    <lineage>
        <taxon>Bacteria</taxon>
        <taxon>Pseudomonadati</taxon>
        <taxon>Pseudomonadota</taxon>
        <taxon>Gammaproteobacteria</taxon>
        <taxon>Moraxellales</taxon>
        <taxon>Moraxellaceae</taxon>
        <taxon>Acinetobacter</taxon>
    </lineage>
</organism>
<dbReference type="Proteomes" id="UP000186931">
    <property type="component" value="Unassembled WGS sequence"/>
</dbReference>
<evidence type="ECO:0000313" key="6">
    <source>
        <dbReference type="EMBL" id="QTD61236.1"/>
    </source>
</evidence>
<evidence type="ECO:0008006" key="10">
    <source>
        <dbReference type="Google" id="ProtNLM"/>
    </source>
</evidence>
<reference evidence="5" key="3">
    <citation type="submission" date="2019-11" db="EMBL/GenBank/DDBJ databases">
        <authorList>
            <person name="Yao H."/>
            <person name="Du X."/>
            <person name="Yu R."/>
            <person name="Li A."/>
        </authorList>
    </citation>
    <scope>NUCLEOTIDE SEQUENCE</scope>
    <source>
        <strain evidence="5">19110F47</strain>
    </source>
</reference>
<evidence type="ECO:0000256" key="1">
    <source>
        <dbReference type="SAM" id="MobiDB-lite"/>
    </source>
</evidence>
<evidence type="ECO:0000256" key="2">
    <source>
        <dbReference type="SAM" id="SignalP"/>
    </source>
</evidence>
<dbReference type="GeneID" id="64222608"/>
<reference evidence="6 9" key="4">
    <citation type="journal article" date="2020" name="Front. Cell. Infect. Microbiol.">
        <title>Characterization of Three Porcine Acinetobacter towneri Strains Co-Harboring tet(X3) and bla OXA-58.</title>
        <authorList>
            <person name="Ma J."/>
            <person name="Wang J."/>
            <person name="Feng J."/>
            <person name="Liu Y."/>
            <person name="Yang B."/>
            <person name="Li R."/>
            <person name="Bai L."/>
            <person name="He T."/>
            <person name="Wang X."/>
            <person name="Yang Z."/>
        </authorList>
    </citation>
    <scope>NUCLEOTIDE SEQUENCE [LARGE SCALE GENOMIC DNA]</scope>
    <source>
        <strain evidence="6 9">GX5</strain>
    </source>
</reference>
<feature type="region of interest" description="Disordered" evidence="1">
    <location>
        <begin position="41"/>
        <end position="64"/>
    </location>
</feature>
<dbReference type="EMBL" id="JACANG010000006">
    <property type="protein sequence ID" value="MDM1718442.1"/>
    <property type="molecule type" value="Genomic_DNA"/>
</dbReference>
<reference evidence="3" key="7">
    <citation type="journal article" date="2022" name="Sci. Total Environ.">
        <title>Prevalence, transmission, and molecular epidemiology of tet(X)-positive bacteria among humans, animals, and environmental niches in China: An epidemiological, and genomic-based study.</title>
        <authorList>
            <person name="Dong N."/>
            <person name="Zeng Y."/>
            <person name="Cai C."/>
            <person name="Sun C."/>
            <person name="Lu J."/>
            <person name="Liu C."/>
            <person name="Zhou H."/>
            <person name="Sun Q."/>
            <person name="Shu L."/>
            <person name="Wang H."/>
            <person name="Wang Y."/>
            <person name="Wang S."/>
            <person name="Wu C."/>
            <person name="Chan E.W."/>
            <person name="Chen G."/>
            <person name="Shen Z."/>
            <person name="Chen S."/>
            <person name="Zhang R."/>
        </authorList>
    </citation>
    <scope>NUCLEOTIDE SEQUENCE</scope>
    <source>
        <strain evidence="3">DF49-4</strain>
    </source>
</reference>
<dbReference type="EMBL" id="CP046045">
    <property type="protein sequence ID" value="QGM28138.1"/>
    <property type="molecule type" value="Genomic_DNA"/>
</dbReference>
<proteinExistence type="predicted"/>
<protein>
    <recommendedName>
        <fullName evidence="10">Lipoprotein</fullName>
    </recommendedName>
</protein>
<reference evidence="6" key="6">
    <citation type="submission" date="2021-03" db="EMBL/GenBank/DDBJ databases">
        <authorList>
            <person name="Ma J."/>
        </authorList>
    </citation>
    <scope>NUCLEOTIDE SEQUENCE</scope>
    <source>
        <strain evidence="6">GX5</strain>
    </source>
</reference>
<dbReference type="AlphaFoldDB" id="A0A1E8DZN5"/>